<dbReference type="SUPFAM" id="SSF53448">
    <property type="entry name" value="Nucleotide-diphospho-sugar transferases"/>
    <property type="match status" value="1"/>
</dbReference>
<dbReference type="Gene3D" id="3.90.550.10">
    <property type="entry name" value="Spore Coat Polysaccharide Biosynthesis Protein SpsA, Chain A"/>
    <property type="match status" value="1"/>
</dbReference>
<dbReference type="Pfam" id="PF02709">
    <property type="entry name" value="Glyco_transf_7C"/>
    <property type="match status" value="1"/>
</dbReference>
<organism evidence="4 5">
    <name type="scientific">Christiangramia crocea</name>
    <dbReference type="NCBI Taxonomy" id="2904124"/>
    <lineage>
        <taxon>Bacteria</taxon>
        <taxon>Pseudomonadati</taxon>
        <taxon>Bacteroidota</taxon>
        <taxon>Flavobacteriia</taxon>
        <taxon>Flavobacteriales</taxon>
        <taxon>Flavobacteriaceae</taxon>
        <taxon>Christiangramia</taxon>
    </lineage>
</organism>
<keyword evidence="1" id="KW-0808">Transferase</keyword>
<proteinExistence type="predicted"/>
<dbReference type="InterPro" id="IPR001173">
    <property type="entry name" value="Glyco_trans_2-like"/>
</dbReference>
<dbReference type="PANTHER" id="PTHR43685:SF2">
    <property type="entry name" value="GLYCOSYLTRANSFERASE 2-LIKE DOMAIN-CONTAINING PROTEIN"/>
    <property type="match status" value="1"/>
</dbReference>
<dbReference type="RefSeq" id="WP_240100387.1">
    <property type="nucleotide sequence ID" value="NZ_JAJSON010000026.1"/>
</dbReference>
<dbReference type="GO" id="GO:0016740">
    <property type="term" value="F:transferase activity"/>
    <property type="evidence" value="ECO:0007669"/>
    <property type="project" value="UniProtKB-KW"/>
</dbReference>
<feature type="domain" description="Galactosyltransferase C-terminal" evidence="3">
    <location>
        <begin position="155"/>
        <end position="194"/>
    </location>
</feature>
<sequence length="285" mass="32681">MQEHKNKPLPFISIVIACYNDPNVANAVRSAVGQTYKNKEIIVVNDGSEDKETLEALSSVKENIDILIEQENQGQSIARNNGIKRSSGDFILNLDSDDSFEKSFCHKAIEVMKNDGQVKIVTCKVNRIYNGKNIGIFQPAGGDIKNFLFANAAVGSSMFRKKDWEAIGGYEEKLPILGFEDWELYIQLLKTGGYAYVIPEILFNYQIRENSTTQRIRHLRLEKFKYIILKHKELYKDNFEGFVDNMFERIEKGASERDRIEHQLEYRVGEAVLTPLRKLKSIFKG</sequence>
<dbReference type="CDD" id="cd00761">
    <property type="entry name" value="Glyco_tranf_GTA_type"/>
    <property type="match status" value="1"/>
</dbReference>
<dbReference type="PANTHER" id="PTHR43685">
    <property type="entry name" value="GLYCOSYLTRANSFERASE"/>
    <property type="match status" value="1"/>
</dbReference>
<name>A0A9X1UZE1_9FLAO</name>
<evidence type="ECO:0000259" key="3">
    <source>
        <dbReference type="Pfam" id="PF02709"/>
    </source>
</evidence>
<comment type="caution">
    <text evidence="4">The sequence shown here is derived from an EMBL/GenBank/DDBJ whole genome shotgun (WGS) entry which is preliminary data.</text>
</comment>
<dbReference type="AlphaFoldDB" id="A0A9X1UZE1"/>
<evidence type="ECO:0000313" key="5">
    <source>
        <dbReference type="Proteomes" id="UP001139344"/>
    </source>
</evidence>
<protein>
    <submittedName>
        <fullName evidence="4">Glycosyltransferase family 2 protein</fullName>
    </submittedName>
</protein>
<accession>A0A9X1UZE1</accession>
<gene>
    <name evidence="4" type="ORF">LU635_15350</name>
</gene>
<feature type="domain" description="Glycosyltransferase 2-like" evidence="2">
    <location>
        <begin position="13"/>
        <end position="126"/>
    </location>
</feature>
<dbReference type="InterPro" id="IPR050834">
    <property type="entry name" value="Glycosyltransf_2"/>
</dbReference>
<evidence type="ECO:0000313" key="4">
    <source>
        <dbReference type="EMBL" id="MCG9973026.1"/>
    </source>
</evidence>
<dbReference type="InterPro" id="IPR027791">
    <property type="entry name" value="Galactosyl_T_C"/>
</dbReference>
<dbReference type="EMBL" id="JAJSON010000026">
    <property type="protein sequence ID" value="MCG9973026.1"/>
    <property type="molecule type" value="Genomic_DNA"/>
</dbReference>
<keyword evidence="5" id="KW-1185">Reference proteome</keyword>
<reference evidence="4" key="1">
    <citation type="submission" date="2021-12" db="EMBL/GenBank/DDBJ databases">
        <title>Description of Gramella crocea sp. nov., a new bacterium isolated from activated sludge.</title>
        <authorList>
            <person name="Zhang X."/>
        </authorList>
    </citation>
    <scope>NUCLEOTIDE SEQUENCE</scope>
    <source>
        <strain evidence="4">YB25</strain>
    </source>
</reference>
<evidence type="ECO:0000256" key="1">
    <source>
        <dbReference type="ARBA" id="ARBA00022679"/>
    </source>
</evidence>
<dbReference type="InterPro" id="IPR029044">
    <property type="entry name" value="Nucleotide-diphossugar_trans"/>
</dbReference>
<dbReference type="Proteomes" id="UP001139344">
    <property type="component" value="Unassembled WGS sequence"/>
</dbReference>
<dbReference type="Pfam" id="PF00535">
    <property type="entry name" value="Glycos_transf_2"/>
    <property type="match status" value="1"/>
</dbReference>
<evidence type="ECO:0000259" key="2">
    <source>
        <dbReference type="Pfam" id="PF00535"/>
    </source>
</evidence>
<dbReference type="PROSITE" id="PS51257">
    <property type="entry name" value="PROKAR_LIPOPROTEIN"/>
    <property type="match status" value="1"/>
</dbReference>